<dbReference type="InterPro" id="IPR025445">
    <property type="entry name" value="DUF4191"/>
</dbReference>
<dbReference type="AlphaFoldDB" id="A0A1R4IRY4"/>
<feature type="compositionally biased region" description="Basic and acidic residues" evidence="1">
    <location>
        <begin position="18"/>
        <end position="47"/>
    </location>
</feature>
<name>A0A1R4IRY4_9MICC</name>
<feature type="compositionally biased region" description="Basic and acidic residues" evidence="1">
    <location>
        <begin position="256"/>
        <end position="270"/>
    </location>
</feature>
<dbReference type="OrthoDB" id="8479889at2"/>
<dbReference type="Proteomes" id="UP000297477">
    <property type="component" value="Unassembled WGS sequence"/>
</dbReference>
<keyword evidence="6" id="KW-1185">Reference proteome</keyword>
<protein>
    <submittedName>
        <fullName evidence="4">DUF4191 domain-containing protein</fullName>
    </submittedName>
    <submittedName>
        <fullName evidence="3">Transmembrane protein MT2276, clustered with lipoate protein</fullName>
    </submittedName>
</protein>
<accession>A0A1R4IRY4</accession>
<organism evidence="3 5">
    <name type="scientific">Micrococcus lylae</name>
    <dbReference type="NCBI Taxonomy" id="1273"/>
    <lineage>
        <taxon>Bacteria</taxon>
        <taxon>Bacillati</taxon>
        <taxon>Actinomycetota</taxon>
        <taxon>Actinomycetes</taxon>
        <taxon>Micrococcales</taxon>
        <taxon>Micrococcaceae</taxon>
        <taxon>Micrococcus</taxon>
    </lineage>
</organism>
<evidence type="ECO:0000313" key="6">
    <source>
        <dbReference type="Proteomes" id="UP000297477"/>
    </source>
</evidence>
<dbReference type="EMBL" id="FUKP01000025">
    <property type="protein sequence ID" value="SJN22661.1"/>
    <property type="molecule type" value="Genomic_DNA"/>
</dbReference>
<keyword evidence="2" id="KW-1133">Transmembrane helix</keyword>
<evidence type="ECO:0000313" key="4">
    <source>
        <dbReference type="EMBL" id="TFI00205.1"/>
    </source>
</evidence>
<dbReference type="RefSeq" id="WP_067188643.1">
    <property type="nucleotide sequence ID" value="NZ_CP126965.1"/>
</dbReference>
<proteinExistence type="predicted"/>
<feature type="region of interest" description="Disordered" evidence="1">
    <location>
        <begin position="248"/>
        <end position="270"/>
    </location>
</feature>
<evidence type="ECO:0000256" key="2">
    <source>
        <dbReference type="SAM" id="Phobius"/>
    </source>
</evidence>
<dbReference type="Pfam" id="PF13829">
    <property type="entry name" value="DUF4191"/>
    <property type="match status" value="1"/>
</dbReference>
<feature type="transmembrane region" description="Helical" evidence="2">
    <location>
        <begin position="70"/>
        <end position="89"/>
    </location>
</feature>
<sequence>MAKNSASSQPGSPSPSLKEVKAMQRDRRRQMKADKKSDRAAKRAERSRKPGIITQLKQVFSMTRQHYPKLVLWMVLAFVATLLVGLLIGLLLHNWITWLLISIPFGVLAAIIVMNRFAERAMFAQIDGRPGASGAALSTLKRGWIVSQEPVAVNPRTQDVVYRAIGRPGVVLVTEGPSNRIAKLVNKEERAMKRFLPNVPVRVVETGHGEGQVPLHKVVKTLKAMEKKLTKHEVNAVDKRLSAIGSAKLPIPKGVDPMKARPDRRSMRGR</sequence>
<evidence type="ECO:0000256" key="1">
    <source>
        <dbReference type="SAM" id="MobiDB-lite"/>
    </source>
</evidence>
<keyword evidence="2 3" id="KW-0812">Transmembrane</keyword>
<feature type="region of interest" description="Disordered" evidence="1">
    <location>
        <begin position="1"/>
        <end position="47"/>
    </location>
</feature>
<dbReference type="EMBL" id="SPKT01000005">
    <property type="protein sequence ID" value="TFI00205.1"/>
    <property type="molecule type" value="Genomic_DNA"/>
</dbReference>
<keyword evidence="2" id="KW-0472">Membrane</keyword>
<evidence type="ECO:0000313" key="3">
    <source>
        <dbReference type="EMBL" id="SJN22661.1"/>
    </source>
</evidence>
<gene>
    <name evidence="4" type="ORF">E4A49_03925</name>
    <name evidence="3" type="ORF">FM125_04225</name>
</gene>
<feature type="transmembrane region" description="Helical" evidence="2">
    <location>
        <begin position="95"/>
        <end position="114"/>
    </location>
</feature>
<reference evidence="4 6" key="2">
    <citation type="submission" date="2019-03" db="EMBL/GenBank/DDBJ databases">
        <title>Reclassification of Micrococcus aloeverae and Micrococcus yunnanensis as later heterotypic synonyms of Micrococcus luteus.</title>
        <authorList>
            <person name="Huang C.-H."/>
        </authorList>
    </citation>
    <scope>NUCLEOTIDE SEQUENCE [LARGE SCALE GENOMIC DNA]</scope>
    <source>
        <strain evidence="4 6">BCRC 12151</strain>
    </source>
</reference>
<evidence type="ECO:0000313" key="5">
    <source>
        <dbReference type="Proteomes" id="UP000196230"/>
    </source>
</evidence>
<reference evidence="3 5" key="1">
    <citation type="submission" date="2017-02" db="EMBL/GenBank/DDBJ databases">
        <authorList>
            <person name="Peterson S.W."/>
        </authorList>
    </citation>
    <scope>NUCLEOTIDE SEQUENCE [LARGE SCALE GENOMIC DNA]</scope>
    <source>
        <strain evidence="3 5">2B3F</strain>
    </source>
</reference>
<feature type="compositionally biased region" description="Low complexity" evidence="1">
    <location>
        <begin position="1"/>
        <end position="16"/>
    </location>
</feature>
<dbReference type="Proteomes" id="UP000196230">
    <property type="component" value="Unassembled WGS sequence"/>
</dbReference>